<gene>
    <name evidence="1" type="ORF">SAMN06265784_11955</name>
</gene>
<sequence length="32" mass="3619">MSWAVTTGGYTRDMVRDVMPQTVEPFRESVDG</sequence>
<keyword evidence="2" id="KW-1185">Reference proteome</keyword>
<proteinExistence type="predicted"/>
<dbReference type="EMBL" id="FXAT01000019">
    <property type="protein sequence ID" value="SMG61093.1"/>
    <property type="molecule type" value="Genomic_DNA"/>
</dbReference>
<name>A0A1X7M6F0_9BURK</name>
<dbReference type="Proteomes" id="UP000193228">
    <property type="component" value="Unassembled WGS sequence"/>
</dbReference>
<accession>A0A1X7M6F0</accession>
<organism evidence="1 2">
    <name type="scientific">Paraburkholderia susongensis</name>
    <dbReference type="NCBI Taxonomy" id="1515439"/>
    <lineage>
        <taxon>Bacteria</taxon>
        <taxon>Pseudomonadati</taxon>
        <taxon>Pseudomonadota</taxon>
        <taxon>Betaproteobacteria</taxon>
        <taxon>Burkholderiales</taxon>
        <taxon>Burkholderiaceae</taxon>
        <taxon>Paraburkholderia</taxon>
    </lineage>
</organism>
<reference evidence="2" key="1">
    <citation type="submission" date="2017-04" db="EMBL/GenBank/DDBJ databases">
        <authorList>
            <person name="Varghese N."/>
            <person name="Submissions S."/>
        </authorList>
    </citation>
    <scope>NUCLEOTIDE SEQUENCE [LARGE SCALE GENOMIC DNA]</scope>
    <source>
        <strain evidence="2">LMG 29540</strain>
    </source>
</reference>
<evidence type="ECO:0000313" key="1">
    <source>
        <dbReference type="EMBL" id="SMG61093.1"/>
    </source>
</evidence>
<protein>
    <submittedName>
        <fullName evidence="1">Uncharacterized protein</fullName>
    </submittedName>
</protein>
<evidence type="ECO:0000313" key="2">
    <source>
        <dbReference type="Proteomes" id="UP000193228"/>
    </source>
</evidence>
<dbReference type="AlphaFoldDB" id="A0A1X7M6F0"/>